<proteinExistence type="predicted"/>
<sequence>MNARGRNIALVVAGIALMAALVAWWFHSMHRVSDWVDLPVRGEAAWNRLYPLQKALRASGHTVQSRRRLQMELTPLGERDTVVMLQDTLGLQADETYDLLDWVEGGGHLVVALPQGDADLNRNSGQPTLTEILGVQRLKRDRGDDCLRFSAPGATKPEELFCGSQRFNLSQGNPVFGLRAPDGGWVVARIAHGKGSVDVLSSLWLVQRNSIESPVNAWLAAQLLAPNDGRGTFHLIYEPGLPSLWLVIWRKGWMAWAPALLALLAWLWWRTQRVGPLLPGHVRQRRSLIEHVTASGELLWRFRRGDLLYQAVRTRFIAKLRRRDPVAATQADALQAEMIATATGVPAAMVQRALQSPSIGDAHALRERIALLIDLGKRL</sequence>
<dbReference type="InterPro" id="IPR025646">
    <property type="entry name" value="DUF4350"/>
</dbReference>
<dbReference type="Proteomes" id="UP000236220">
    <property type="component" value="Unassembled WGS sequence"/>
</dbReference>
<dbReference type="AlphaFoldDB" id="A0A2K1Q0M1"/>
<dbReference type="Pfam" id="PF14258">
    <property type="entry name" value="DUF4350"/>
    <property type="match status" value="1"/>
</dbReference>
<organism evidence="3 4">
    <name type="scientific">Solilutibacter silvestris</name>
    <dbReference type="NCBI Taxonomy" id="1645665"/>
    <lineage>
        <taxon>Bacteria</taxon>
        <taxon>Pseudomonadati</taxon>
        <taxon>Pseudomonadota</taxon>
        <taxon>Gammaproteobacteria</taxon>
        <taxon>Lysobacterales</taxon>
        <taxon>Lysobacteraceae</taxon>
        <taxon>Solilutibacter</taxon>
    </lineage>
</organism>
<evidence type="ECO:0000259" key="2">
    <source>
        <dbReference type="Pfam" id="PF14258"/>
    </source>
</evidence>
<dbReference type="OrthoDB" id="6638317at2"/>
<gene>
    <name evidence="3" type="ORF">Lysil_0224</name>
</gene>
<keyword evidence="1" id="KW-1133">Transmembrane helix</keyword>
<name>A0A2K1Q0M1_9GAMM</name>
<accession>A0A2K1Q0M1</accession>
<dbReference type="EMBL" id="NPZB01000001">
    <property type="protein sequence ID" value="PNS08595.1"/>
    <property type="molecule type" value="Genomic_DNA"/>
</dbReference>
<evidence type="ECO:0000313" key="3">
    <source>
        <dbReference type="EMBL" id="PNS08595.1"/>
    </source>
</evidence>
<reference evidence="3 4" key="1">
    <citation type="submission" date="2017-08" db="EMBL/GenBank/DDBJ databases">
        <title>Lysobacter sylvestris genome.</title>
        <authorList>
            <person name="Zhang D.-C."/>
            <person name="Albuquerque L."/>
            <person name="Franca L."/>
            <person name="Froufe H.J.C."/>
            <person name="Barroso C."/>
            <person name="Egas C."/>
            <person name="Da Costa M."/>
            <person name="Margesin R."/>
        </authorList>
    </citation>
    <scope>NUCLEOTIDE SEQUENCE [LARGE SCALE GENOMIC DNA]</scope>
    <source>
        <strain evidence="3 4">AM20-91</strain>
    </source>
</reference>
<feature type="transmembrane region" description="Helical" evidence="1">
    <location>
        <begin position="7"/>
        <end position="26"/>
    </location>
</feature>
<evidence type="ECO:0000313" key="4">
    <source>
        <dbReference type="Proteomes" id="UP000236220"/>
    </source>
</evidence>
<keyword evidence="1" id="KW-0812">Transmembrane</keyword>
<keyword evidence="4" id="KW-1185">Reference proteome</keyword>
<keyword evidence="1" id="KW-0472">Membrane</keyword>
<evidence type="ECO:0000256" key="1">
    <source>
        <dbReference type="SAM" id="Phobius"/>
    </source>
</evidence>
<comment type="caution">
    <text evidence="3">The sequence shown here is derived from an EMBL/GenBank/DDBJ whole genome shotgun (WGS) entry which is preliminary data.</text>
</comment>
<dbReference type="RefSeq" id="WP_129588327.1">
    <property type="nucleotide sequence ID" value="NZ_NPZB01000001.1"/>
</dbReference>
<protein>
    <recommendedName>
        <fullName evidence="2">DUF4350 domain-containing protein</fullName>
    </recommendedName>
</protein>
<feature type="domain" description="DUF4350" evidence="2">
    <location>
        <begin position="45"/>
        <end position="224"/>
    </location>
</feature>